<protein>
    <submittedName>
        <fullName evidence="15">TonB-dependent receptor</fullName>
    </submittedName>
</protein>
<evidence type="ECO:0000256" key="10">
    <source>
        <dbReference type="ARBA" id="ARBA00023237"/>
    </source>
</evidence>
<proteinExistence type="inferred from homology"/>
<keyword evidence="4" id="KW-0410">Iron transport</keyword>
<dbReference type="InterPro" id="IPR036942">
    <property type="entry name" value="Beta-barrel_TonB_sf"/>
</dbReference>
<organism evidence="15 16">
    <name type="scientific">Sphingomonas bisphenolicum</name>
    <dbReference type="NCBI Taxonomy" id="296544"/>
    <lineage>
        <taxon>Bacteria</taxon>
        <taxon>Pseudomonadati</taxon>
        <taxon>Pseudomonadota</taxon>
        <taxon>Alphaproteobacteria</taxon>
        <taxon>Sphingomonadales</taxon>
        <taxon>Sphingomonadaceae</taxon>
        <taxon>Sphingomonas</taxon>
    </lineage>
</organism>
<keyword evidence="10" id="KW-0998">Cell outer membrane</keyword>
<evidence type="ECO:0000259" key="13">
    <source>
        <dbReference type="Pfam" id="PF00593"/>
    </source>
</evidence>
<dbReference type="Proteomes" id="UP001059971">
    <property type="component" value="Plasmid pBAR2"/>
</dbReference>
<dbReference type="InterPro" id="IPR012910">
    <property type="entry name" value="Plug_dom"/>
</dbReference>
<name>A0ABN5WQM8_9SPHN</name>
<comment type="subcellular location">
    <subcellularLocation>
        <location evidence="1">Cell outer membrane</location>
        <topology evidence="1">Multi-pass membrane protein</topology>
    </subcellularLocation>
</comment>
<dbReference type="Pfam" id="PF00593">
    <property type="entry name" value="TonB_dep_Rec_b-barrel"/>
    <property type="match status" value="1"/>
</dbReference>
<dbReference type="Pfam" id="PF07715">
    <property type="entry name" value="Plug"/>
    <property type="match status" value="1"/>
</dbReference>
<sequence length="791" mass="85941">MLDKSPFFSRCGFAVIAATGVSCFALAAPALAQTAPQTDGPPAEATQPEAGLQDIVVTARKRAENLRDVPVAITAIGGDMLQQKNITQMIDLPQITPNFSFSYGAVQPFINIRGFGSGANASFEQSVGKFIDNVSFGRDQDGRIPIFDVERIEILKGPQVLTFGNSATVGAINMATKKPGRTFEADGSIGYEFYNHEFQVQGGVTVPLADWASLRIGGLYQDLSKGRLDNPIKDQTEPRTRNIAVRPSLLLSPAPGLEILLKAEVDRLRDYGNAVVPVAQPLAATRAPYPVVGDAGTRYSNYDVAPYYSDELSFMDANLYQADINYDLLGGKLTSTSAWRTSHSDVQFGTDGVNHAQTYFNALWQHYRQFSQELRFSGTYGRLDITAGGYYQRDTLGIDLLQEFTLGGFGLTGAATTPIGRVETYDQNNRVYSGFVDATYRITDRLSLSGGVRYVDINKTAGQALFGTGVIPHVDFDTTRSELQAGRNAALDPIFNAVFRSTQHNFPFGTLRLSENHWQPQAIVQYEIAPRNKVYLKFVRGAKSGGFDYGYAGGTPSAAAFRPEFASMFEAGVKGLILDNRLEYSVAIFRTTFTALQQSVFQNLAFVVSNIGKARSQGIELDLTARPADGLELGFAGSYLDAKFVDFPGAACSSGQNAGLQSGCVGGFQDLSGTPTQYASKWTGTFRVDYARPVGSGDYQVAAGASVFARSRYNAGAYNDPRMEQGAFAQIDAHLDFGPTDNRWRMSLFGRNLGDKRPLEYAVTPPAQPTAVVGTYSRGRQIGLKLSFSMR</sequence>
<keyword evidence="12" id="KW-0732">Signal</keyword>
<evidence type="ECO:0000256" key="12">
    <source>
        <dbReference type="SAM" id="SignalP"/>
    </source>
</evidence>
<evidence type="ECO:0000256" key="5">
    <source>
        <dbReference type="ARBA" id="ARBA00022692"/>
    </source>
</evidence>
<evidence type="ECO:0000256" key="2">
    <source>
        <dbReference type="ARBA" id="ARBA00022448"/>
    </source>
</evidence>
<comment type="similarity">
    <text evidence="11">Belongs to the TonB-dependent receptor family.</text>
</comment>
<evidence type="ECO:0000256" key="6">
    <source>
        <dbReference type="ARBA" id="ARBA00023004"/>
    </source>
</evidence>
<dbReference type="SUPFAM" id="SSF56935">
    <property type="entry name" value="Porins"/>
    <property type="match status" value="1"/>
</dbReference>
<dbReference type="InterPro" id="IPR000531">
    <property type="entry name" value="Beta-barrel_TonB"/>
</dbReference>
<evidence type="ECO:0000256" key="11">
    <source>
        <dbReference type="RuleBase" id="RU003357"/>
    </source>
</evidence>
<dbReference type="PANTHER" id="PTHR32552:SF81">
    <property type="entry name" value="TONB-DEPENDENT OUTER MEMBRANE RECEPTOR"/>
    <property type="match status" value="1"/>
</dbReference>
<dbReference type="PANTHER" id="PTHR32552">
    <property type="entry name" value="FERRICHROME IRON RECEPTOR-RELATED"/>
    <property type="match status" value="1"/>
</dbReference>
<dbReference type="InterPro" id="IPR039426">
    <property type="entry name" value="TonB-dep_rcpt-like"/>
</dbReference>
<evidence type="ECO:0000256" key="9">
    <source>
        <dbReference type="ARBA" id="ARBA00023136"/>
    </source>
</evidence>
<feature type="domain" description="TonB-dependent receptor-like beta-barrel" evidence="13">
    <location>
        <begin position="290"/>
        <end position="753"/>
    </location>
</feature>
<keyword evidence="8 11" id="KW-0798">TonB box</keyword>
<evidence type="ECO:0000256" key="7">
    <source>
        <dbReference type="ARBA" id="ARBA00023065"/>
    </source>
</evidence>
<evidence type="ECO:0000256" key="4">
    <source>
        <dbReference type="ARBA" id="ARBA00022496"/>
    </source>
</evidence>
<gene>
    <name evidence="15" type="ORF">SBA_pBAR2_050</name>
</gene>
<geneLocation type="plasmid" evidence="15 16">
    <name>pBAR2</name>
</geneLocation>
<evidence type="ECO:0000256" key="1">
    <source>
        <dbReference type="ARBA" id="ARBA00004571"/>
    </source>
</evidence>
<keyword evidence="9 11" id="KW-0472">Membrane</keyword>
<evidence type="ECO:0000256" key="3">
    <source>
        <dbReference type="ARBA" id="ARBA00022452"/>
    </source>
</evidence>
<keyword evidence="7" id="KW-0406">Ion transport</keyword>
<dbReference type="EMBL" id="AP018820">
    <property type="protein sequence ID" value="BBF72373.1"/>
    <property type="molecule type" value="Genomic_DNA"/>
</dbReference>
<feature type="signal peptide" evidence="12">
    <location>
        <begin position="1"/>
        <end position="27"/>
    </location>
</feature>
<keyword evidence="16" id="KW-1185">Reference proteome</keyword>
<keyword evidence="2" id="KW-0813">Transport</keyword>
<keyword evidence="6" id="KW-0408">Iron</keyword>
<keyword evidence="15" id="KW-0614">Plasmid</keyword>
<feature type="chain" id="PRO_5046850423" evidence="12">
    <location>
        <begin position="28"/>
        <end position="791"/>
    </location>
</feature>
<keyword evidence="3" id="KW-1134">Transmembrane beta strand</keyword>
<feature type="domain" description="TonB-dependent receptor plug" evidence="14">
    <location>
        <begin position="66"/>
        <end position="170"/>
    </location>
</feature>
<dbReference type="Gene3D" id="2.40.170.20">
    <property type="entry name" value="TonB-dependent receptor, beta-barrel domain"/>
    <property type="match status" value="1"/>
</dbReference>
<evidence type="ECO:0000313" key="16">
    <source>
        <dbReference type="Proteomes" id="UP001059971"/>
    </source>
</evidence>
<reference evidence="15" key="1">
    <citation type="submission" date="2018-07" db="EMBL/GenBank/DDBJ databases">
        <title>Complete genome sequence of Sphingomonas bisphenolicum strain AO1, a bisphenol A degradative bacterium isolated from Japanese farm field.</title>
        <authorList>
            <person name="Murakami M."/>
            <person name="Koh M."/>
            <person name="Koba S."/>
            <person name="Matsumura Y."/>
        </authorList>
    </citation>
    <scope>NUCLEOTIDE SEQUENCE</scope>
    <source>
        <strain evidence="15">AO1</strain>
        <plasmid evidence="15">pBAR2</plasmid>
    </source>
</reference>
<evidence type="ECO:0000313" key="15">
    <source>
        <dbReference type="EMBL" id="BBF72373.1"/>
    </source>
</evidence>
<evidence type="ECO:0000256" key="8">
    <source>
        <dbReference type="ARBA" id="ARBA00023077"/>
    </source>
</evidence>
<keyword evidence="15" id="KW-0675">Receptor</keyword>
<accession>A0ABN5WQM8</accession>
<evidence type="ECO:0000259" key="14">
    <source>
        <dbReference type="Pfam" id="PF07715"/>
    </source>
</evidence>
<keyword evidence="5" id="KW-0812">Transmembrane</keyword>